<proteinExistence type="predicted"/>
<reference evidence="1 2" key="1">
    <citation type="submission" date="2019-07" db="EMBL/GenBank/DDBJ databases">
        <title>Deinococcus detaillus sp. nov., isolated from humus soil in Antarctica.</title>
        <authorList>
            <person name="Zhang K."/>
        </authorList>
    </citation>
    <scope>NUCLEOTIDE SEQUENCE [LARGE SCALE GENOMIC DNA]</scope>
    <source>
        <strain evidence="1 2">H1</strain>
    </source>
</reference>
<dbReference type="RefSeq" id="WP_143719094.1">
    <property type="nucleotide sequence ID" value="NZ_VKDB01000001.1"/>
</dbReference>
<dbReference type="Proteomes" id="UP000316092">
    <property type="component" value="Unassembled WGS sequence"/>
</dbReference>
<gene>
    <name evidence="1" type="ORF">FNU79_01235</name>
</gene>
<dbReference type="OrthoDB" id="5951715at2"/>
<comment type="caution">
    <text evidence="1">The sequence shown here is derived from an EMBL/GenBank/DDBJ whole genome shotgun (WGS) entry which is preliminary data.</text>
</comment>
<name>A0A553V606_9DEIO</name>
<protein>
    <submittedName>
        <fullName evidence="1">Uncharacterized protein</fullName>
    </submittedName>
</protein>
<accession>A0A553V606</accession>
<organism evidence="1 2">
    <name type="scientific">Deinococcus detaillensis</name>
    <dbReference type="NCBI Taxonomy" id="2592048"/>
    <lineage>
        <taxon>Bacteria</taxon>
        <taxon>Thermotogati</taxon>
        <taxon>Deinococcota</taxon>
        <taxon>Deinococci</taxon>
        <taxon>Deinococcales</taxon>
        <taxon>Deinococcaceae</taxon>
        <taxon>Deinococcus</taxon>
    </lineage>
</organism>
<evidence type="ECO:0000313" key="2">
    <source>
        <dbReference type="Proteomes" id="UP000316092"/>
    </source>
</evidence>
<dbReference type="AlphaFoldDB" id="A0A553V606"/>
<keyword evidence="2" id="KW-1185">Reference proteome</keyword>
<evidence type="ECO:0000313" key="1">
    <source>
        <dbReference type="EMBL" id="TSA87898.1"/>
    </source>
</evidence>
<sequence>MSKSQPYERIGDAFSLAVERGDGPPTVQLEHNERTGRQFFKRVPVQACRSLPVASLAGSVAARRRTLTGLEPLADIAARLAVEWQPDANTFQIVPNSASTELRQEWRRVQLTYATTGRGAQRLWLVCPRCGGRCGVVYASPWNAEGVEQAAALVGCRKCLGLSDVSRQRHKTLDWTYDVMGLSREIPKPYRRRGDGALRRANGVFDRRWARVFRKLGIETD</sequence>
<dbReference type="EMBL" id="VKDB01000001">
    <property type="protein sequence ID" value="TSA87898.1"/>
    <property type="molecule type" value="Genomic_DNA"/>
</dbReference>